<name>A0A150H3B8_GONPE</name>
<feature type="compositionally biased region" description="Low complexity" evidence="1">
    <location>
        <begin position="45"/>
        <end position="56"/>
    </location>
</feature>
<evidence type="ECO:0000256" key="1">
    <source>
        <dbReference type="SAM" id="MobiDB-lite"/>
    </source>
</evidence>
<comment type="caution">
    <text evidence="2">The sequence shown here is derived from an EMBL/GenBank/DDBJ whole genome shotgun (WGS) entry which is preliminary data.</text>
</comment>
<dbReference type="OrthoDB" id="523359at2759"/>
<protein>
    <submittedName>
        <fullName evidence="2">Uncharacterized protein</fullName>
    </submittedName>
</protein>
<gene>
    <name evidence="2" type="ORF">GPECTOR_1g585</name>
</gene>
<dbReference type="AlphaFoldDB" id="A0A150H3B8"/>
<keyword evidence="3" id="KW-1185">Reference proteome</keyword>
<evidence type="ECO:0000313" key="3">
    <source>
        <dbReference type="Proteomes" id="UP000075714"/>
    </source>
</evidence>
<reference evidence="3" key="1">
    <citation type="journal article" date="2016" name="Nat. Commun.">
        <title>The Gonium pectorale genome demonstrates co-option of cell cycle regulation during the evolution of multicellularity.</title>
        <authorList>
            <person name="Hanschen E.R."/>
            <person name="Marriage T.N."/>
            <person name="Ferris P.J."/>
            <person name="Hamaji T."/>
            <person name="Toyoda A."/>
            <person name="Fujiyama A."/>
            <person name="Neme R."/>
            <person name="Noguchi H."/>
            <person name="Minakuchi Y."/>
            <person name="Suzuki M."/>
            <person name="Kawai-Toyooka H."/>
            <person name="Smith D.R."/>
            <person name="Sparks H."/>
            <person name="Anderson J."/>
            <person name="Bakaric R."/>
            <person name="Luria V."/>
            <person name="Karger A."/>
            <person name="Kirschner M.W."/>
            <person name="Durand P.M."/>
            <person name="Michod R.E."/>
            <person name="Nozaki H."/>
            <person name="Olson B.J."/>
        </authorList>
    </citation>
    <scope>NUCLEOTIDE SEQUENCE [LARGE SCALE GENOMIC DNA]</scope>
    <source>
        <strain evidence="3">NIES-2863</strain>
    </source>
</reference>
<evidence type="ECO:0000313" key="2">
    <source>
        <dbReference type="EMBL" id="KXZ56649.1"/>
    </source>
</evidence>
<dbReference type="EMBL" id="LSYV01000002">
    <property type="protein sequence ID" value="KXZ56649.1"/>
    <property type="molecule type" value="Genomic_DNA"/>
</dbReference>
<organism evidence="2 3">
    <name type="scientific">Gonium pectorale</name>
    <name type="common">Green alga</name>
    <dbReference type="NCBI Taxonomy" id="33097"/>
    <lineage>
        <taxon>Eukaryota</taxon>
        <taxon>Viridiplantae</taxon>
        <taxon>Chlorophyta</taxon>
        <taxon>core chlorophytes</taxon>
        <taxon>Chlorophyceae</taxon>
        <taxon>CS clade</taxon>
        <taxon>Chlamydomonadales</taxon>
        <taxon>Volvocaceae</taxon>
        <taxon>Gonium</taxon>
    </lineage>
</organism>
<proteinExistence type="predicted"/>
<feature type="compositionally biased region" description="Polar residues" evidence="1">
    <location>
        <begin position="8"/>
        <end position="22"/>
    </location>
</feature>
<feature type="region of interest" description="Disordered" evidence="1">
    <location>
        <begin position="1"/>
        <end position="67"/>
    </location>
</feature>
<sequence length="144" mass="16344">MSEKWWTDSPTTTGHGIHSQYNPEAIRQWEERERRFPRRVPSPDRTLQQLRTLQQPPSTPGSFKTVEPLPPAVVAKQPLKAPTLPQYAHHHHFGWLPPTPERRIGGSFSQPVATQSGHAYSYGIANAHNQRIHNTHAAISTRKP</sequence>
<dbReference type="Proteomes" id="UP000075714">
    <property type="component" value="Unassembled WGS sequence"/>
</dbReference>
<accession>A0A150H3B8</accession>